<evidence type="ECO:0000256" key="1">
    <source>
        <dbReference type="ARBA" id="ARBA00022741"/>
    </source>
</evidence>
<dbReference type="GO" id="GO:0005524">
    <property type="term" value="F:ATP binding"/>
    <property type="evidence" value="ECO:0007669"/>
    <property type="project" value="UniProtKB-UniRule"/>
</dbReference>
<protein>
    <submittedName>
        <fullName evidence="7">DNA helicase-2 / ATP-dependent DNA helicase PcrA</fullName>
    </submittedName>
</protein>
<evidence type="ECO:0000313" key="8">
    <source>
        <dbReference type="Proteomes" id="UP000199589"/>
    </source>
</evidence>
<dbReference type="InterPro" id="IPR014016">
    <property type="entry name" value="UvrD-like_ATP-bd"/>
</dbReference>
<dbReference type="GO" id="GO:0043138">
    <property type="term" value="F:3'-5' DNA helicase activity"/>
    <property type="evidence" value="ECO:0007669"/>
    <property type="project" value="TreeGrafter"/>
</dbReference>
<dbReference type="Pfam" id="PF00580">
    <property type="entry name" value="UvrD-helicase"/>
    <property type="match status" value="1"/>
</dbReference>
<dbReference type="EMBL" id="FOSJ01000071">
    <property type="protein sequence ID" value="SFK67544.1"/>
    <property type="molecule type" value="Genomic_DNA"/>
</dbReference>
<evidence type="ECO:0000313" key="7">
    <source>
        <dbReference type="EMBL" id="SFK67544.1"/>
    </source>
</evidence>
<name>A0A1I4BFH0_9LACT</name>
<evidence type="ECO:0000259" key="6">
    <source>
        <dbReference type="PROSITE" id="PS51198"/>
    </source>
</evidence>
<dbReference type="GO" id="GO:0003677">
    <property type="term" value="F:DNA binding"/>
    <property type="evidence" value="ECO:0007669"/>
    <property type="project" value="InterPro"/>
</dbReference>
<dbReference type="AlphaFoldDB" id="A0A1I4BFH0"/>
<proteinExistence type="predicted"/>
<keyword evidence="2 5" id="KW-0378">Hydrolase</keyword>
<keyword evidence="8" id="KW-1185">Reference proteome</keyword>
<evidence type="ECO:0000256" key="5">
    <source>
        <dbReference type="PROSITE-ProRule" id="PRU00560"/>
    </source>
</evidence>
<dbReference type="PANTHER" id="PTHR11070">
    <property type="entry name" value="UVRD / RECB / PCRA DNA HELICASE FAMILY MEMBER"/>
    <property type="match status" value="1"/>
</dbReference>
<evidence type="ECO:0000256" key="3">
    <source>
        <dbReference type="ARBA" id="ARBA00022806"/>
    </source>
</evidence>
<reference evidence="8" key="1">
    <citation type="submission" date="2016-10" db="EMBL/GenBank/DDBJ databases">
        <authorList>
            <person name="Varghese N."/>
            <person name="Submissions S."/>
        </authorList>
    </citation>
    <scope>NUCLEOTIDE SEQUENCE [LARGE SCALE GENOMIC DNA]</scope>
    <source>
        <strain evidence="8">DSM 16108</strain>
    </source>
</reference>
<dbReference type="PROSITE" id="PS51198">
    <property type="entry name" value="UVRD_HELICASE_ATP_BIND"/>
    <property type="match status" value="1"/>
</dbReference>
<dbReference type="PANTHER" id="PTHR11070:SF2">
    <property type="entry name" value="ATP-DEPENDENT DNA HELICASE SRS2"/>
    <property type="match status" value="1"/>
</dbReference>
<dbReference type="GO" id="GO:0000725">
    <property type="term" value="P:recombinational repair"/>
    <property type="evidence" value="ECO:0007669"/>
    <property type="project" value="TreeGrafter"/>
</dbReference>
<dbReference type="GO" id="GO:0016787">
    <property type="term" value="F:hydrolase activity"/>
    <property type="evidence" value="ECO:0007669"/>
    <property type="project" value="UniProtKB-UniRule"/>
</dbReference>
<dbReference type="OrthoDB" id="9765670at2"/>
<feature type="domain" description="UvrD-like helicase ATP-binding" evidence="6">
    <location>
        <begin position="1"/>
        <end position="245"/>
    </location>
</feature>
<dbReference type="SUPFAM" id="SSF52540">
    <property type="entry name" value="P-loop containing nucleoside triphosphate hydrolases"/>
    <property type="match status" value="1"/>
</dbReference>
<keyword evidence="4 5" id="KW-0067">ATP-binding</keyword>
<dbReference type="Gene3D" id="3.40.50.300">
    <property type="entry name" value="P-loop containing nucleotide triphosphate hydrolases"/>
    <property type="match status" value="2"/>
</dbReference>
<feature type="binding site" evidence="5">
    <location>
        <begin position="14"/>
        <end position="21"/>
    </location>
    <ligand>
        <name>ATP</name>
        <dbReference type="ChEBI" id="CHEBI:30616"/>
    </ligand>
</feature>
<accession>A0A1I4BFH0</accession>
<keyword evidence="1 5" id="KW-0547">Nucleotide-binding</keyword>
<evidence type="ECO:0000256" key="2">
    <source>
        <dbReference type="ARBA" id="ARBA00022801"/>
    </source>
</evidence>
<keyword evidence="3 5" id="KW-0347">Helicase</keyword>
<organism evidence="7 8">
    <name type="scientific">Marinilactibacillus piezotolerans</name>
    <dbReference type="NCBI Taxonomy" id="258723"/>
    <lineage>
        <taxon>Bacteria</taxon>
        <taxon>Bacillati</taxon>
        <taxon>Bacillota</taxon>
        <taxon>Bacilli</taxon>
        <taxon>Lactobacillales</taxon>
        <taxon>Carnobacteriaceae</taxon>
        <taxon>Marinilactibacillus</taxon>
    </lineage>
</organism>
<sequence length="651" mass="76658">MVTTIVNNIFLVNAPAGSGKTTKIKSMITSSRIKYPNNNILCITYTKRAAEELKKDIESEDIQISTIHSFLHQFLKIYFRKKEIIDLYFEIYNDQIQKSIINKEEKENITRKNQKYIDKFGDLSLDFIKTNVDQIYYNETSYNHLYFGGLSHDDLLAFSALLFDKFPKIRKRVTQKYQEIFIDEYQDTASKVLKMFYDAVIESNSTLYLLGDKMQQIYSSYDGTFEEEFKTLNRNINLETNYRSIPDIVRLLNNIYNDKNYEQKYSKENRLLEPNHAPRVIFTNDIESRLELEQENYPEALLLYLLNQQRFDSIGAGQLFFHTKRLKKYSNNNQPSAVDVMTDNTNGNTDPLYRLLFAIIKLLTYYGDSNLGRITNHLRNNKNIFNTSKCTIASRNDINELDESLNKLLKEYQKCEKIKEFLEVIKEDTLFNANYFDEIDQEYGDLLDVKLEQFRALKLYLDNPRVSTQHGVKGESHDSVFFIAADSIRHSPFVYMHTFLELWTKVDLTLESIESFYYEYVMWIDETIEEIGCKASDINSGILKEKSEYLEGRINELCTHFKENPIFLNLCVDDYNKYLENKLVRNIKKCFKKNKVYAVLSAFRLFYVGCSRARKNLTIFIERSNVEAFYDEITAKLKNIGFDVEDDTLTY</sequence>
<dbReference type="RefSeq" id="WP_091898648.1">
    <property type="nucleotide sequence ID" value="NZ_FOSJ01000071.1"/>
</dbReference>
<gene>
    <name evidence="7" type="ORF">SAMN04488569_10713</name>
</gene>
<dbReference type="InterPro" id="IPR000212">
    <property type="entry name" value="DNA_helicase_UvrD/REP"/>
</dbReference>
<dbReference type="Proteomes" id="UP000199589">
    <property type="component" value="Unassembled WGS sequence"/>
</dbReference>
<evidence type="ECO:0000256" key="4">
    <source>
        <dbReference type="ARBA" id="ARBA00022840"/>
    </source>
</evidence>
<dbReference type="InterPro" id="IPR027417">
    <property type="entry name" value="P-loop_NTPase"/>
</dbReference>